<protein>
    <recommendedName>
        <fullName evidence="1">Type VII secretion system protein EccE domain-containing protein</fullName>
    </recommendedName>
</protein>
<dbReference type="EMBL" id="CP021121">
    <property type="protein sequence ID" value="ARQ69501.1"/>
    <property type="molecule type" value="Genomic_DNA"/>
</dbReference>
<dbReference type="Pfam" id="PF11203">
    <property type="entry name" value="EccE"/>
    <property type="match status" value="1"/>
</dbReference>
<dbReference type="OrthoDB" id="4158068at2"/>
<accession>A0A1W7CXE3</accession>
<evidence type="ECO:0000313" key="3">
    <source>
        <dbReference type="Proteomes" id="UP000194218"/>
    </source>
</evidence>
<feature type="domain" description="Type VII secretion system protein EccE" evidence="1">
    <location>
        <begin position="193"/>
        <end position="272"/>
    </location>
</feature>
<sequence>MSTANGSGARLGRGRLVALQAALGCLLAGAAYHDSGPWGYAVAAAGALLAACALLRRRGGWADQRLLERVRHRSLAAPPHSAPPRDAADDLGVAHTVLPALDVAEVADRNGYDLGVLADGRGFAAVVEFPGGTVPSVPAGPVAQWLADDPAGPAAAQLVVEQFGVPPWDFHYRYQPTICYRQLPAGGRPVAVRSWLVVRHEPLEAPEAADRRGGGAAGARAAVAAATARLRARLAAAGVPTTPLDAEALRDLLRQTGDTSGEGKALAGSWAGAAATHCTLTARVSGQADWARLLGGLAACTADRVITAATLTRDGKGLRVQAAVRVVSTLAQHAASERDRLVRAGVVGPPAADQAAGLLATLPVAHPSRSLVEAAGFGRATAPAPATAPAAAAPEGGAG</sequence>
<name>A0A1W7CXE3_9ACTN</name>
<dbReference type="InterPro" id="IPR050051">
    <property type="entry name" value="EccE_dom"/>
</dbReference>
<dbReference type="AlphaFoldDB" id="A0A1W7CXE3"/>
<dbReference type="Proteomes" id="UP000194218">
    <property type="component" value="Chromosome"/>
</dbReference>
<evidence type="ECO:0000259" key="1">
    <source>
        <dbReference type="Pfam" id="PF11203"/>
    </source>
</evidence>
<keyword evidence="3" id="KW-1185">Reference proteome</keyword>
<gene>
    <name evidence="2" type="ORF">CAG99_12050</name>
</gene>
<proteinExistence type="predicted"/>
<reference evidence="2 3" key="1">
    <citation type="submission" date="2017-05" db="EMBL/GenBank/DDBJ databases">
        <title>Complete genome sequence of Streptomyces sp. SCSIO 03032 revealed the diverse biosynthetic pathways for its bioactive secondary metabolites.</title>
        <authorList>
            <person name="Ma L."/>
            <person name="Zhu Y."/>
            <person name="Zhang W."/>
            <person name="Zhang G."/>
            <person name="Tian X."/>
            <person name="Zhang S."/>
            <person name="Zhang C."/>
        </authorList>
    </citation>
    <scope>NUCLEOTIDE SEQUENCE [LARGE SCALE GENOMIC DNA]</scope>
    <source>
        <strain evidence="2 3">SCSIO 03032</strain>
    </source>
</reference>
<evidence type="ECO:0000313" key="2">
    <source>
        <dbReference type="EMBL" id="ARQ69501.1"/>
    </source>
</evidence>
<dbReference type="RefSeq" id="WP_086159306.1">
    <property type="nucleotide sequence ID" value="NZ_CP021121.1"/>
</dbReference>
<organism evidence="2 3">
    <name type="scientific">Streptomyces marincola</name>
    <dbReference type="NCBI Taxonomy" id="2878388"/>
    <lineage>
        <taxon>Bacteria</taxon>
        <taxon>Bacillati</taxon>
        <taxon>Actinomycetota</taxon>
        <taxon>Actinomycetes</taxon>
        <taxon>Kitasatosporales</taxon>
        <taxon>Streptomycetaceae</taxon>
        <taxon>Streptomyces</taxon>
    </lineage>
</organism>
<dbReference type="KEGG" id="smao:CAG99_12050"/>